<dbReference type="AlphaFoldDB" id="A0AA40AHM5"/>
<keyword evidence="4" id="KW-1185">Reference proteome</keyword>
<evidence type="ECO:0000256" key="1">
    <source>
        <dbReference type="SAM" id="MobiDB-lite"/>
    </source>
</evidence>
<protein>
    <submittedName>
        <fullName evidence="3">Uncharacterized protein</fullName>
    </submittedName>
</protein>
<organism evidence="3 4">
    <name type="scientific">Lasiosphaeris hirsuta</name>
    <dbReference type="NCBI Taxonomy" id="260670"/>
    <lineage>
        <taxon>Eukaryota</taxon>
        <taxon>Fungi</taxon>
        <taxon>Dikarya</taxon>
        <taxon>Ascomycota</taxon>
        <taxon>Pezizomycotina</taxon>
        <taxon>Sordariomycetes</taxon>
        <taxon>Sordariomycetidae</taxon>
        <taxon>Sordariales</taxon>
        <taxon>Lasiosphaeriaceae</taxon>
        <taxon>Lasiosphaeris</taxon>
    </lineage>
</organism>
<dbReference type="Gene3D" id="1.20.58.340">
    <property type="entry name" value="Magnesium transport protein CorA, transmembrane region"/>
    <property type="match status" value="1"/>
</dbReference>
<feature type="region of interest" description="Disordered" evidence="1">
    <location>
        <begin position="440"/>
        <end position="464"/>
    </location>
</feature>
<dbReference type="EMBL" id="JAUKUA010000004">
    <property type="protein sequence ID" value="KAK0716018.1"/>
    <property type="molecule type" value="Genomic_DNA"/>
</dbReference>
<feature type="transmembrane region" description="Helical" evidence="2">
    <location>
        <begin position="373"/>
        <end position="397"/>
    </location>
</feature>
<reference evidence="3" key="1">
    <citation type="submission" date="2023-06" db="EMBL/GenBank/DDBJ databases">
        <title>Genome-scale phylogeny and comparative genomics of the fungal order Sordariales.</title>
        <authorList>
            <consortium name="Lawrence Berkeley National Laboratory"/>
            <person name="Hensen N."/>
            <person name="Bonometti L."/>
            <person name="Westerberg I."/>
            <person name="Brannstrom I.O."/>
            <person name="Guillou S."/>
            <person name="Cros-Aarteil S."/>
            <person name="Calhoun S."/>
            <person name="Haridas S."/>
            <person name="Kuo A."/>
            <person name="Mondo S."/>
            <person name="Pangilinan J."/>
            <person name="Riley R."/>
            <person name="Labutti K."/>
            <person name="Andreopoulos B."/>
            <person name="Lipzen A."/>
            <person name="Chen C."/>
            <person name="Yanf M."/>
            <person name="Daum C."/>
            <person name="Ng V."/>
            <person name="Clum A."/>
            <person name="Steindorff A."/>
            <person name="Ohm R."/>
            <person name="Martin F."/>
            <person name="Silar P."/>
            <person name="Natvig D."/>
            <person name="Lalanne C."/>
            <person name="Gautier V."/>
            <person name="Ament-Velasquez S.L."/>
            <person name="Kruys A."/>
            <person name="Hutchinson M.I."/>
            <person name="Powell A.J."/>
            <person name="Barry K."/>
            <person name="Miller A.N."/>
            <person name="Grigoriev I.V."/>
            <person name="Debuchy R."/>
            <person name="Gladieux P."/>
            <person name="Thoren M.H."/>
            <person name="Johannesson H."/>
        </authorList>
    </citation>
    <scope>NUCLEOTIDE SEQUENCE</scope>
    <source>
        <strain evidence="3">SMH4607-1</strain>
    </source>
</reference>
<gene>
    <name evidence="3" type="ORF">B0H67DRAFT_582215</name>
</gene>
<keyword evidence="2" id="KW-0812">Transmembrane</keyword>
<comment type="caution">
    <text evidence="3">The sequence shown here is derived from an EMBL/GenBank/DDBJ whole genome shotgun (WGS) entry which is preliminary data.</text>
</comment>
<evidence type="ECO:0000313" key="3">
    <source>
        <dbReference type="EMBL" id="KAK0716018.1"/>
    </source>
</evidence>
<dbReference type="Proteomes" id="UP001172102">
    <property type="component" value="Unassembled WGS sequence"/>
</dbReference>
<sequence>MEGIMFEKHVSQCKSVHESTGYAEIFSYTDQNYNSSVCGDKQPLAAREFSDFLDRQGRFAPAKLPEGVKLVSGIRLLLQLNAHNSDTFAPNVISLSRSEYTSMVRKWHLPTRAVEATSVVGPFFWYGHNRDSDDPRFQMMFRKSDVKKKGMTRGWELLLSYSIREGMTLGFLKGTPSSDVAEVVRHVQSCTAEIGHPLLVPIITLSYQLSPRQEERQREARSWVRRLENALSMRSEIDDPYFNNSALDIDMISRDLAECQCQILWMQPAAWQKILLRFQEAMAAFWAACADQKKDKPLERSHSMMQDRLRFYQDKLDGTQYYIDATLARLEIQRNSLFTVLSQKNGEVNLEVASQQRRLAHYSMRDSSSMKTLSLLGAAFLPGTFLAAIFSMTFFNFQSLRVRLLSRPRLCRLTSAMDLLCGHDTLHYCRSRRLDYLGSEANSTGRARKPGSRAKSGGPDGIDEAGENGARWGISLAASCFMIPSSQFIQTQISLPG</sequence>
<proteinExistence type="predicted"/>
<name>A0AA40AHM5_9PEZI</name>
<keyword evidence="2" id="KW-0472">Membrane</keyword>
<evidence type="ECO:0000256" key="2">
    <source>
        <dbReference type="SAM" id="Phobius"/>
    </source>
</evidence>
<keyword evidence="2" id="KW-1133">Transmembrane helix</keyword>
<accession>A0AA40AHM5</accession>
<evidence type="ECO:0000313" key="4">
    <source>
        <dbReference type="Proteomes" id="UP001172102"/>
    </source>
</evidence>